<proteinExistence type="predicted"/>
<name>C7P725_METFA</name>
<keyword evidence="2" id="KW-1185">Reference proteome</keyword>
<organism evidence="1 2">
    <name type="scientific">Methanocaldococcus fervens (strain DSM 4213 / JCM 15782 / AG86)</name>
    <name type="common">Methanococcus fervens</name>
    <dbReference type="NCBI Taxonomy" id="573064"/>
    <lineage>
        <taxon>Archaea</taxon>
        <taxon>Methanobacteriati</taxon>
        <taxon>Methanobacteriota</taxon>
        <taxon>Methanomada group</taxon>
        <taxon>Methanococci</taxon>
        <taxon>Methanococcales</taxon>
        <taxon>Methanocaldococcaceae</taxon>
        <taxon>Methanocaldococcus</taxon>
    </lineage>
</organism>
<dbReference type="HOGENOM" id="CLU_2519835_0_0_2"/>
<evidence type="ECO:0000313" key="2">
    <source>
        <dbReference type="Proteomes" id="UP000001495"/>
    </source>
</evidence>
<reference evidence="1" key="1">
    <citation type="submission" date="2009-08" db="EMBL/GenBank/DDBJ databases">
        <title>Complete sequence of chromosome of Methanocaldococcus fervens AG86.</title>
        <authorList>
            <consortium name="US DOE Joint Genome Institute"/>
            <person name="Lucas S."/>
            <person name="Copeland A."/>
            <person name="Lapidus A."/>
            <person name="Glavina del Rio T."/>
            <person name="Tice H."/>
            <person name="Bruce D."/>
            <person name="Goodwin L."/>
            <person name="Pitluck S."/>
            <person name="Chertkov O."/>
            <person name="Detter J.C."/>
            <person name="Han C."/>
            <person name="Tapia R."/>
            <person name="Larimer F."/>
            <person name="Land M."/>
            <person name="Hauser L."/>
            <person name="Kyrpides N."/>
            <person name="Ovchinnikova G."/>
            <person name="Lupa-Sieprawska M."/>
            <person name="Whitman W.B."/>
        </authorList>
    </citation>
    <scope>NUCLEOTIDE SEQUENCE [LARGE SCALE GENOMIC DNA]</scope>
    <source>
        <strain evidence="1">AG86</strain>
    </source>
</reference>
<sequence>MPSEKIQEIINELDNLMNRERKYIELVATVEYLLNLIEPSKREKFKEALYDAETVEDVYELIKAIKLQLGIQGARRYLLTLEGQQ</sequence>
<dbReference type="RefSeq" id="WP_015791094.1">
    <property type="nucleotide sequence ID" value="NC_013156.1"/>
</dbReference>
<dbReference type="OrthoDB" id="64141at2157"/>
<dbReference type="EMBL" id="CP001696">
    <property type="protein sequence ID" value="ACV24357.1"/>
    <property type="molecule type" value="Genomic_DNA"/>
</dbReference>
<protein>
    <submittedName>
        <fullName evidence="1">Uncharacterized protein</fullName>
    </submittedName>
</protein>
<gene>
    <name evidence="1" type="ordered locus">Mefer_0536</name>
</gene>
<dbReference type="GeneID" id="8365210"/>
<dbReference type="eggNOG" id="arCOG05077">
    <property type="taxonomic scope" value="Archaea"/>
</dbReference>
<dbReference type="AlphaFoldDB" id="C7P725"/>
<evidence type="ECO:0000313" key="1">
    <source>
        <dbReference type="EMBL" id="ACV24357.1"/>
    </source>
</evidence>
<dbReference type="KEGG" id="mfe:Mefer_0536"/>
<dbReference type="Proteomes" id="UP000001495">
    <property type="component" value="Chromosome"/>
</dbReference>
<accession>C7P725</accession>